<dbReference type="RefSeq" id="WP_371162064.1">
    <property type="nucleotide sequence ID" value="NZ_JBEDNX010000005.1"/>
</dbReference>
<accession>A0ABD5M8W9</accession>
<dbReference type="AlphaFoldDB" id="A0ABD5M8W9"/>
<dbReference type="Proteomes" id="UP001567572">
    <property type="component" value="Unassembled WGS sequence"/>
</dbReference>
<keyword evidence="2" id="KW-1185">Reference proteome</keyword>
<comment type="caution">
    <text evidence="1">The sequence shown here is derived from an EMBL/GenBank/DDBJ whole genome shotgun (WGS) entry which is preliminary data.</text>
</comment>
<dbReference type="EMBL" id="JBEDNY010000003">
    <property type="protein sequence ID" value="MEZ3164060.1"/>
    <property type="molecule type" value="Genomic_DNA"/>
</dbReference>
<organism evidence="1 2">
    <name type="scientific">Halorubrum miltondacostae</name>
    <dbReference type="NCBI Taxonomy" id="3076378"/>
    <lineage>
        <taxon>Archaea</taxon>
        <taxon>Methanobacteriati</taxon>
        <taxon>Methanobacteriota</taxon>
        <taxon>Stenosarchaea group</taxon>
        <taxon>Halobacteria</taxon>
        <taxon>Halobacteriales</taxon>
        <taxon>Haloferacaceae</taxon>
        <taxon>Halorubrum</taxon>
    </lineage>
</organism>
<proteinExistence type="predicted"/>
<evidence type="ECO:0000313" key="1">
    <source>
        <dbReference type="EMBL" id="MEZ3164060.1"/>
    </source>
</evidence>
<gene>
    <name evidence="1" type="ORF">ABNG04_09300</name>
</gene>
<name>A0ABD5M8W9_9EURY</name>
<reference evidence="1 2" key="1">
    <citation type="submission" date="2024-06" db="EMBL/GenBank/DDBJ databases">
        <title>Halorubrum miltondacostae sp. nov., a potential PHA producer isolated from an inland solar saltern in Rio Maior, Portugal.</title>
        <authorList>
            <person name="Albuquerque L."/>
            <person name="Viver T."/>
            <person name="Barroso C."/>
            <person name="Claudino R."/>
            <person name="Galvan M."/>
            <person name="Simoes G."/>
            <person name="Lobo Da Cunha A."/>
            <person name="Egas C."/>
        </authorList>
    </citation>
    <scope>NUCLEOTIDE SEQUENCE [LARGE SCALE GENOMIC DNA]</scope>
    <source>
        <strain evidence="1 2">RMP-11</strain>
    </source>
</reference>
<protein>
    <submittedName>
        <fullName evidence="1">Uncharacterized protein</fullName>
    </submittedName>
</protein>
<evidence type="ECO:0000313" key="2">
    <source>
        <dbReference type="Proteomes" id="UP001567572"/>
    </source>
</evidence>
<sequence>MPDSMRMRLTDARERRIERLKEATGKNSKSGAIDVAAEYYLHMGAVDYGERVGALDDLMKAATERGSLTAPEIAEILDCNELSVDASMSYEIDVSQ</sequence>